<dbReference type="EMBL" id="BDFE01000015">
    <property type="protein sequence ID" value="GAU08375.1"/>
    <property type="molecule type" value="Genomic_DNA"/>
</dbReference>
<name>A0A194AGN8_9BACT</name>
<evidence type="ECO:0000256" key="8">
    <source>
        <dbReference type="ARBA" id="ARBA00022833"/>
    </source>
</evidence>
<dbReference type="Gene3D" id="1.10.8.50">
    <property type="match status" value="1"/>
</dbReference>
<comment type="catalytic activity">
    <reaction evidence="1 15">
        <text>Hydrolysis of DNA containing ring-opened 7-methylguanine residues, releasing 2,6-diamino-4-hydroxy-5-(N-methyl)formamidopyrimidine.</text>
        <dbReference type="EC" id="3.2.2.23"/>
    </reaction>
</comment>
<dbReference type="PROSITE" id="PS51066">
    <property type="entry name" value="ZF_FPG_2"/>
    <property type="match status" value="1"/>
</dbReference>
<dbReference type="Pfam" id="PF06831">
    <property type="entry name" value="H2TH"/>
    <property type="match status" value="1"/>
</dbReference>
<dbReference type="Pfam" id="PF01149">
    <property type="entry name" value="Fapy_DNA_glyco"/>
    <property type="match status" value="1"/>
</dbReference>
<evidence type="ECO:0000256" key="3">
    <source>
        <dbReference type="ARBA" id="ARBA00011245"/>
    </source>
</evidence>
<dbReference type="SUPFAM" id="SSF57716">
    <property type="entry name" value="Glucocorticoid receptor-like (DNA-binding domain)"/>
    <property type="match status" value="1"/>
</dbReference>
<evidence type="ECO:0000259" key="16">
    <source>
        <dbReference type="PROSITE" id="PS51066"/>
    </source>
</evidence>
<dbReference type="InterPro" id="IPR000214">
    <property type="entry name" value="Znf_DNA_glyclase/AP_lyase"/>
</dbReference>
<feature type="active site" description="Proton donor; for delta-elimination activity" evidence="15">
    <location>
        <position position="262"/>
    </location>
</feature>
<evidence type="ECO:0000256" key="12">
    <source>
        <dbReference type="ARBA" id="ARBA00023268"/>
    </source>
</evidence>
<comment type="catalytic activity">
    <reaction evidence="14 15">
        <text>2'-deoxyribonucleotide-(2'-deoxyribose 5'-phosphate)-2'-deoxyribonucleotide-DNA = a 3'-end 2'-deoxyribonucleotide-(2,3-dehydro-2,3-deoxyribose 5'-phosphate)-DNA + a 5'-end 5'-phospho-2'-deoxyribonucleoside-DNA + H(+)</text>
        <dbReference type="Rhea" id="RHEA:66592"/>
        <dbReference type="Rhea" id="RHEA-COMP:13180"/>
        <dbReference type="Rhea" id="RHEA-COMP:16897"/>
        <dbReference type="Rhea" id="RHEA-COMP:17067"/>
        <dbReference type="ChEBI" id="CHEBI:15378"/>
        <dbReference type="ChEBI" id="CHEBI:136412"/>
        <dbReference type="ChEBI" id="CHEBI:157695"/>
        <dbReference type="ChEBI" id="CHEBI:167181"/>
        <dbReference type="EC" id="4.2.99.18"/>
    </reaction>
</comment>
<dbReference type="InterPro" id="IPR020629">
    <property type="entry name" value="FPG_Glyclase"/>
</dbReference>
<evidence type="ECO:0000256" key="7">
    <source>
        <dbReference type="ARBA" id="ARBA00022801"/>
    </source>
</evidence>
<accession>A0A194AGN8</accession>
<protein>
    <recommendedName>
        <fullName evidence="15">Formamidopyrimidine-DNA glycosylase</fullName>
        <shortName evidence="15">Fapy-DNA glycosylase</shortName>
        <ecNumber evidence="15">3.2.2.23</ecNumber>
    </recommendedName>
    <alternativeName>
        <fullName evidence="15">DNA-(apurinic or apyrimidinic site) lyase MutM</fullName>
        <shortName evidence="15">AP lyase MutM</shortName>
        <ecNumber evidence="15">4.2.99.18</ecNumber>
    </alternativeName>
</protein>
<proteinExistence type="inferred from homology"/>
<keyword evidence="5 15" id="KW-0227">DNA damage</keyword>
<dbReference type="NCBIfam" id="TIGR00577">
    <property type="entry name" value="fpg"/>
    <property type="match status" value="1"/>
</dbReference>
<keyword evidence="4 15" id="KW-0479">Metal-binding</keyword>
<dbReference type="Pfam" id="PF06827">
    <property type="entry name" value="zf-FPG_IleRS"/>
    <property type="match status" value="1"/>
</dbReference>
<evidence type="ECO:0000256" key="9">
    <source>
        <dbReference type="ARBA" id="ARBA00023125"/>
    </source>
</evidence>
<evidence type="ECO:0000256" key="5">
    <source>
        <dbReference type="ARBA" id="ARBA00022763"/>
    </source>
</evidence>
<dbReference type="PANTHER" id="PTHR22993:SF9">
    <property type="entry name" value="FORMAMIDOPYRIMIDINE-DNA GLYCOSYLASE"/>
    <property type="match status" value="1"/>
</dbReference>
<dbReference type="Proteomes" id="UP000095200">
    <property type="component" value="Unassembled WGS sequence"/>
</dbReference>
<dbReference type="EC" id="3.2.2.23" evidence="15"/>
<evidence type="ECO:0000256" key="14">
    <source>
        <dbReference type="ARBA" id="ARBA00044632"/>
    </source>
</evidence>
<evidence type="ECO:0000256" key="1">
    <source>
        <dbReference type="ARBA" id="ARBA00001668"/>
    </source>
</evidence>
<keyword evidence="11 15" id="KW-0456">Lyase</keyword>
<reference evidence="19" key="1">
    <citation type="submission" date="2016-06" db="EMBL/GenBank/DDBJ databases">
        <title>Draft genome sequence of Desulfoplanes formicivorans strain Pf12B.</title>
        <authorList>
            <person name="Watanabe M."/>
            <person name="Kojima H."/>
            <person name="Fukui M."/>
        </authorList>
    </citation>
    <scope>NUCLEOTIDE SEQUENCE [LARGE SCALE GENOMIC DNA]</scope>
    <source>
        <strain evidence="19">Pf12B</strain>
    </source>
</reference>
<dbReference type="PROSITE" id="PS01242">
    <property type="entry name" value="ZF_FPG_1"/>
    <property type="match status" value="1"/>
</dbReference>
<keyword evidence="10 15" id="KW-0234">DNA repair</keyword>
<dbReference type="InterPro" id="IPR015887">
    <property type="entry name" value="DNA_glyclase_Znf_dom_DNA_BS"/>
</dbReference>
<evidence type="ECO:0000259" key="17">
    <source>
        <dbReference type="PROSITE" id="PS51068"/>
    </source>
</evidence>
<feature type="active site" description="Proton donor" evidence="15">
    <location>
        <position position="3"/>
    </location>
</feature>
<dbReference type="AlphaFoldDB" id="A0A194AGN8"/>
<dbReference type="EC" id="4.2.99.18" evidence="15"/>
<feature type="active site" description="Proton donor; for beta-elimination activity" evidence="15">
    <location>
        <position position="59"/>
    </location>
</feature>
<dbReference type="GO" id="GO:0003684">
    <property type="term" value="F:damaged DNA binding"/>
    <property type="evidence" value="ECO:0007669"/>
    <property type="project" value="InterPro"/>
</dbReference>
<keyword evidence="8 15" id="KW-0862">Zinc</keyword>
<comment type="subunit">
    <text evidence="3 15">Monomer.</text>
</comment>
<gene>
    <name evidence="15" type="primary">mutM</name>
    <name evidence="15" type="synonym">fpg</name>
    <name evidence="18" type="ORF">DPF_1083</name>
</gene>
<dbReference type="RefSeq" id="WP_069857863.1">
    <property type="nucleotide sequence ID" value="NZ_BDFE01000015.1"/>
</dbReference>
<dbReference type="PROSITE" id="PS51068">
    <property type="entry name" value="FPG_CAT"/>
    <property type="match status" value="1"/>
</dbReference>
<sequence length="281" mass="30935">MPELPEVETIARGLGTLLRGRTIVGVEIRYPEIVLGGDGSSWEQRLATRTIQEVGRRGKLLVCTLSGGLFLVFHLKMTGRVWVVPLSYRVCMHDHLVIHLQGGERVVFNDQRKFGYAGLFTADELAAWPFYRDLGPEPLTLTPPVFRKILASTRARIKAVLLDQKRIAGIGNIYADESLFRAGIHPCSQACALSVSRADALLDGLKEVLAEAIKAGGSSIRDYRNAHGDRGLFQVNLSVYGRGGLACNRCHAPLEVIRVAGRTSTFCPHCQACFKITSRHD</sequence>
<dbReference type="InterPro" id="IPR035937">
    <property type="entry name" value="FPG_N"/>
</dbReference>
<dbReference type="SUPFAM" id="SSF46946">
    <property type="entry name" value="S13-like H2TH domain"/>
    <property type="match status" value="1"/>
</dbReference>
<keyword evidence="7 15" id="KW-0378">Hydrolase</keyword>
<evidence type="ECO:0000313" key="18">
    <source>
        <dbReference type="EMBL" id="GAU08375.1"/>
    </source>
</evidence>
<keyword evidence="19" id="KW-1185">Reference proteome</keyword>
<evidence type="ECO:0000256" key="11">
    <source>
        <dbReference type="ARBA" id="ARBA00023239"/>
    </source>
</evidence>
<evidence type="ECO:0000313" key="19">
    <source>
        <dbReference type="Proteomes" id="UP000095200"/>
    </source>
</evidence>
<dbReference type="OrthoDB" id="9800855at2"/>
<dbReference type="InterPro" id="IPR010979">
    <property type="entry name" value="Ribosomal_uS13-like_H2TH"/>
</dbReference>
<dbReference type="STRING" id="1592317.DPF_1083"/>
<evidence type="ECO:0000256" key="10">
    <source>
        <dbReference type="ARBA" id="ARBA00023204"/>
    </source>
</evidence>
<organism evidence="18 19">
    <name type="scientific">Desulfoplanes formicivorans</name>
    <dbReference type="NCBI Taxonomy" id="1592317"/>
    <lineage>
        <taxon>Bacteria</taxon>
        <taxon>Pseudomonadati</taxon>
        <taxon>Thermodesulfobacteriota</taxon>
        <taxon>Desulfovibrionia</taxon>
        <taxon>Desulfovibrionales</taxon>
        <taxon>Desulfoplanaceae</taxon>
        <taxon>Desulfoplanes</taxon>
    </lineage>
</organism>
<comment type="function">
    <text evidence="15">Involved in base excision repair of DNA damaged by oxidation or by mutagenic agents. Acts as DNA glycosylase that recognizes and removes damaged bases. Has a preference for oxidized purines, such as 7,8-dihydro-8-oxoguanine (8-oxoG). Has AP (apurinic/apyrimidinic) lyase activity and introduces nicks in the DNA strand. Cleaves the DNA backbone by beta-delta elimination to generate a single-strand break at the site of the removed base with both 3'- and 5'-phosphates.</text>
</comment>
<feature type="domain" description="Formamidopyrimidine-DNA glycosylase catalytic" evidence="17">
    <location>
        <begin position="2"/>
        <end position="115"/>
    </location>
</feature>
<evidence type="ECO:0000256" key="4">
    <source>
        <dbReference type="ARBA" id="ARBA00022723"/>
    </source>
</evidence>
<dbReference type="Gene3D" id="3.20.190.10">
    <property type="entry name" value="MutM-like, N-terminal"/>
    <property type="match status" value="1"/>
</dbReference>
<dbReference type="SMART" id="SM01232">
    <property type="entry name" value="H2TH"/>
    <property type="match status" value="1"/>
</dbReference>
<dbReference type="GO" id="GO:0140078">
    <property type="term" value="F:class I DNA-(apurinic or apyrimidinic site) endonuclease activity"/>
    <property type="evidence" value="ECO:0007669"/>
    <property type="project" value="UniProtKB-EC"/>
</dbReference>
<comment type="caution">
    <text evidence="18">The sequence shown here is derived from an EMBL/GenBank/DDBJ whole genome shotgun (WGS) entry which is preliminary data.</text>
</comment>
<dbReference type="GO" id="GO:0034039">
    <property type="term" value="F:8-oxo-7,8-dihydroguanine DNA N-glycosylase activity"/>
    <property type="evidence" value="ECO:0007669"/>
    <property type="project" value="TreeGrafter"/>
</dbReference>
<evidence type="ECO:0000256" key="15">
    <source>
        <dbReference type="HAMAP-Rule" id="MF_00103"/>
    </source>
</evidence>
<dbReference type="HAMAP" id="MF_00103">
    <property type="entry name" value="Fapy_DNA_glycosyl"/>
    <property type="match status" value="1"/>
</dbReference>
<evidence type="ECO:0000256" key="2">
    <source>
        <dbReference type="ARBA" id="ARBA00009409"/>
    </source>
</evidence>
<dbReference type="GO" id="GO:0008270">
    <property type="term" value="F:zinc ion binding"/>
    <property type="evidence" value="ECO:0007669"/>
    <property type="project" value="UniProtKB-UniRule"/>
</dbReference>
<dbReference type="InterPro" id="IPR015886">
    <property type="entry name" value="H2TH_FPG"/>
</dbReference>
<comment type="caution">
    <text evidence="15">Lacks conserved residue(s) required for the propagation of feature annotation.</text>
</comment>
<dbReference type="SMART" id="SM00898">
    <property type="entry name" value="Fapy_DNA_glyco"/>
    <property type="match status" value="1"/>
</dbReference>
<keyword evidence="6 15" id="KW-0863">Zinc-finger</keyword>
<dbReference type="GO" id="GO:0006284">
    <property type="term" value="P:base-excision repair"/>
    <property type="evidence" value="ECO:0007669"/>
    <property type="project" value="InterPro"/>
</dbReference>
<feature type="binding site" evidence="15">
    <location>
        <position position="112"/>
    </location>
    <ligand>
        <name>DNA</name>
        <dbReference type="ChEBI" id="CHEBI:16991"/>
    </ligand>
</feature>
<dbReference type="CDD" id="cd08966">
    <property type="entry name" value="EcFpg-like_N"/>
    <property type="match status" value="1"/>
</dbReference>
<feature type="domain" description="FPG-type" evidence="16">
    <location>
        <begin position="238"/>
        <end position="272"/>
    </location>
</feature>
<feature type="binding site" evidence="15">
    <location>
        <position position="93"/>
    </location>
    <ligand>
        <name>DNA</name>
        <dbReference type="ChEBI" id="CHEBI:16991"/>
    </ligand>
</feature>
<dbReference type="InterPro" id="IPR010663">
    <property type="entry name" value="Znf_FPG/IleRS"/>
</dbReference>
<feature type="active site" description="Schiff-base intermediate with DNA" evidence="15">
    <location>
        <position position="2"/>
    </location>
</feature>
<keyword evidence="12 15" id="KW-0511">Multifunctional enzyme</keyword>
<dbReference type="PANTHER" id="PTHR22993">
    <property type="entry name" value="FORMAMIDOPYRIMIDINE-DNA GLYCOSYLASE"/>
    <property type="match status" value="1"/>
</dbReference>
<evidence type="ECO:0000256" key="13">
    <source>
        <dbReference type="ARBA" id="ARBA00023295"/>
    </source>
</evidence>
<keyword evidence="13 15" id="KW-0326">Glycosidase</keyword>
<comment type="similarity">
    <text evidence="2 15">Belongs to the FPG family.</text>
</comment>
<dbReference type="SUPFAM" id="SSF81624">
    <property type="entry name" value="N-terminal domain of MutM-like DNA repair proteins"/>
    <property type="match status" value="1"/>
</dbReference>
<keyword evidence="9 15" id="KW-0238">DNA-binding</keyword>
<dbReference type="NCBIfam" id="NF002211">
    <property type="entry name" value="PRK01103.1"/>
    <property type="match status" value="1"/>
</dbReference>
<comment type="cofactor">
    <cofactor evidence="15">
        <name>Zn(2+)</name>
        <dbReference type="ChEBI" id="CHEBI:29105"/>
    </cofactor>
    <text evidence="15">Binds 1 zinc ion per subunit.</text>
</comment>
<dbReference type="FunFam" id="1.10.8.50:FF:000003">
    <property type="entry name" value="Formamidopyrimidine-DNA glycosylase"/>
    <property type="match status" value="1"/>
</dbReference>
<evidence type="ECO:0000256" key="6">
    <source>
        <dbReference type="ARBA" id="ARBA00022771"/>
    </source>
</evidence>
<dbReference type="InterPro" id="IPR012319">
    <property type="entry name" value="FPG_cat"/>
</dbReference>